<dbReference type="InterPro" id="IPR052061">
    <property type="entry name" value="PTE-AB_protein"/>
</dbReference>
<dbReference type="Gene3D" id="3.10.129.10">
    <property type="entry name" value="Hotdog Thioesterase"/>
    <property type="match status" value="1"/>
</dbReference>
<accession>A0A9W9UVA9</accession>
<keyword evidence="4" id="KW-1185">Reference proteome</keyword>
<feature type="domain" description="Thioesterase" evidence="2">
    <location>
        <begin position="171"/>
        <end position="245"/>
    </location>
</feature>
<dbReference type="PANTHER" id="PTHR47260">
    <property type="entry name" value="UPF0644 PROTEIN PB2B4.06"/>
    <property type="match status" value="1"/>
</dbReference>
<gene>
    <name evidence="3" type="ORF">N7496_011120</name>
</gene>
<reference evidence="3" key="2">
    <citation type="journal article" date="2023" name="IMA Fungus">
        <title>Comparative genomic study of the Penicillium genus elucidates a diverse pangenome and 15 lateral gene transfer events.</title>
        <authorList>
            <person name="Petersen C."/>
            <person name="Sorensen T."/>
            <person name="Nielsen M.R."/>
            <person name="Sondergaard T.E."/>
            <person name="Sorensen J.L."/>
            <person name="Fitzpatrick D.A."/>
            <person name="Frisvad J.C."/>
            <person name="Nielsen K.L."/>
        </authorList>
    </citation>
    <scope>NUCLEOTIDE SEQUENCE</scope>
    <source>
        <strain evidence="3">IBT 29864</strain>
    </source>
</reference>
<feature type="region of interest" description="Disordered" evidence="1">
    <location>
        <begin position="1"/>
        <end position="25"/>
    </location>
</feature>
<name>A0A9W9UVA9_9EURO</name>
<dbReference type="OrthoDB" id="506431at2759"/>
<dbReference type="PANTHER" id="PTHR47260:SF3">
    <property type="entry name" value="THIOESTERASE FAMILY PROTEIN (AFU_ORTHOLOGUE AFUA_7G03960)"/>
    <property type="match status" value="1"/>
</dbReference>
<dbReference type="SUPFAM" id="SSF54637">
    <property type="entry name" value="Thioesterase/thiol ester dehydrase-isomerase"/>
    <property type="match status" value="1"/>
</dbReference>
<dbReference type="Pfam" id="PF03061">
    <property type="entry name" value="4HBT"/>
    <property type="match status" value="1"/>
</dbReference>
<dbReference type="CDD" id="cd03443">
    <property type="entry name" value="PaaI_thioesterase"/>
    <property type="match status" value="1"/>
</dbReference>
<proteinExistence type="predicted"/>
<comment type="caution">
    <text evidence="3">The sequence shown here is derived from an EMBL/GenBank/DDBJ whole genome shotgun (WGS) entry which is preliminary data.</text>
</comment>
<evidence type="ECO:0000313" key="4">
    <source>
        <dbReference type="Proteomes" id="UP001147782"/>
    </source>
</evidence>
<evidence type="ECO:0000256" key="1">
    <source>
        <dbReference type="SAM" id="MobiDB-lite"/>
    </source>
</evidence>
<dbReference type="Proteomes" id="UP001147782">
    <property type="component" value="Unassembled WGS sequence"/>
</dbReference>
<dbReference type="AlphaFoldDB" id="A0A9W9UVA9"/>
<dbReference type="InterPro" id="IPR006683">
    <property type="entry name" value="Thioestr_dom"/>
</dbReference>
<reference evidence="3" key="1">
    <citation type="submission" date="2022-11" db="EMBL/GenBank/DDBJ databases">
        <authorList>
            <person name="Petersen C."/>
        </authorList>
    </citation>
    <scope>NUCLEOTIDE SEQUENCE</scope>
    <source>
        <strain evidence="3">IBT 29864</strain>
    </source>
</reference>
<dbReference type="GeneID" id="81443212"/>
<dbReference type="InterPro" id="IPR029069">
    <property type="entry name" value="HotDog_dom_sf"/>
</dbReference>
<evidence type="ECO:0000313" key="3">
    <source>
        <dbReference type="EMBL" id="KAJ5358707.1"/>
    </source>
</evidence>
<protein>
    <submittedName>
        <fullName evidence="3">Thioesterase superfamily</fullName>
    </submittedName>
</protein>
<dbReference type="RefSeq" id="XP_056549993.1">
    <property type="nucleotide sequence ID" value="XM_056704033.1"/>
</dbReference>
<sequence>MVGNEPRFPRYCRRKGPGNKDAIAPRSLFPSQPVVAYALFSKNLKTIKTQKWLTPHPSPATIAHFRNHQWANSLLSSEDYTPIPTDSRRAKPSGEDGFFGATIATPSTIPHVLTLQRRTLNIPLSTPPTWLPATKQDAAAASGTPTPGANPADIIMIYDLGGSGIAGHPSTVHGGVVATLIDEAMSLAVAAHASAPVQTASGPVDKNPRGKTFTVQLDVRYKKPVTTPQVLVVRARVVARVGRKYWVRAQAVQEDEAGAGGHLEWAKRKVVKIDAMAFWIVTSEQKL</sequence>
<organism evidence="3 4">
    <name type="scientific">Penicillium cataractarum</name>
    <dbReference type="NCBI Taxonomy" id="2100454"/>
    <lineage>
        <taxon>Eukaryota</taxon>
        <taxon>Fungi</taxon>
        <taxon>Dikarya</taxon>
        <taxon>Ascomycota</taxon>
        <taxon>Pezizomycotina</taxon>
        <taxon>Eurotiomycetes</taxon>
        <taxon>Eurotiomycetidae</taxon>
        <taxon>Eurotiales</taxon>
        <taxon>Aspergillaceae</taxon>
        <taxon>Penicillium</taxon>
    </lineage>
</organism>
<dbReference type="EMBL" id="JAPZBS010000009">
    <property type="protein sequence ID" value="KAJ5358707.1"/>
    <property type="molecule type" value="Genomic_DNA"/>
</dbReference>
<evidence type="ECO:0000259" key="2">
    <source>
        <dbReference type="Pfam" id="PF03061"/>
    </source>
</evidence>